<feature type="region of interest" description="Disordered" evidence="1">
    <location>
        <begin position="286"/>
        <end position="308"/>
    </location>
</feature>
<dbReference type="AlphaFoldDB" id="A0A8J5RY21"/>
<comment type="caution">
    <text evidence="2">The sequence shown here is derived from an EMBL/GenBank/DDBJ whole genome shotgun (WGS) entry which is preliminary data.</text>
</comment>
<dbReference type="InterPro" id="IPR038864">
    <property type="entry name" value="HDR1"/>
</dbReference>
<feature type="compositionally biased region" description="Basic and acidic residues" evidence="1">
    <location>
        <begin position="185"/>
        <end position="197"/>
    </location>
</feature>
<protein>
    <submittedName>
        <fullName evidence="2">Uncharacterized protein</fullName>
    </submittedName>
</protein>
<dbReference type="PANTHER" id="PTHR37205">
    <property type="entry name" value="F23A5.30 PROTEIN"/>
    <property type="match status" value="1"/>
</dbReference>
<name>A0A8J5RY21_ZIZPA</name>
<accession>A0A8J5RY21</accession>
<evidence type="ECO:0000313" key="3">
    <source>
        <dbReference type="Proteomes" id="UP000729402"/>
    </source>
</evidence>
<gene>
    <name evidence="2" type="ORF">GUJ93_ZPchr0002g26466</name>
</gene>
<reference evidence="2" key="1">
    <citation type="journal article" date="2021" name="bioRxiv">
        <title>Whole Genome Assembly and Annotation of Northern Wild Rice, Zizania palustris L., Supports a Whole Genome Duplication in the Zizania Genus.</title>
        <authorList>
            <person name="Haas M."/>
            <person name="Kono T."/>
            <person name="Macchietto M."/>
            <person name="Millas R."/>
            <person name="McGilp L."/>
            <person name="Shao M."/>
            <person name="Duquette J."/>
            <person name="Hirsch C.N."/>
            <person name="Kimball J."/>
        </authorList>
    </citation>
    <scope>NUCLEOTIDE SEQUENCE</scope>
    <source>
        <tissue evidence="2">Fresh leaf tissue</tissue>
    </source>
</reference>
<dbReference type="PANTHER" id="PTHR37205:SF1">
    <property type="entry name" value="F23A5.30 PROTEIN"/>
    <property type="match status" value="1"/>
</dbReference>
<dbReference type="Proteomes" id="UP000729402">
    <property type="component" value="Unassembled WGS sequence"/>
</dbReference>
<sequence>MFCIWSGPAKASCYWSQIWFGPRKRRRIRKGRFTVYVRVVQRSHGFALSHSKPAVSVSVAAPAFRCTTIDDDIWLLVGIRIFAAATLRAGQPQRIPWQDETRLQRPEQERETDYVLVVVGGYAKRHRNRPPPRRLTPLRIISASRFASTVFLRTRKATPASNHKITGTPPHAATARKSSGDGAAEGERVEGALEPRSRGQVRSGRKHQAMEEPVASAAHPPPVFWKSRRRSASANGRSLQQELYKEVADDQVNNQSQEEAMKIDDANATSTDDDAHPDPKANLSEKRKALFEPLEPINGKRSSSEMLLPPPDFEPASYPKGWLVGKKRKLVNVDVVESMRRIAIQEMNRKHTVLSFFQGLEVPELICIFLFLRHTHLQKEICTKSRPTNTGFIVNDCIVQDHLPILS</sequence>
<keyword evidence="3" id="KW-1185">Reference proteome</keyword>
<dbReference type="EMBL" id="JAAALK010000287">
    <property type="protein sequence ID" value="KAG8059157.1"/>
    <property type="molecule type" value="Genomic_DNA"/>
</dbReference>
<feature type="region of interest" description="Disordered" evidence="1">
    <location>
        <begin position="157"/>
        <end position="239"/>
    </location>
</feature>
<dbReference type="GO" id="GO:0009909">
    <property type="term" value="P:regulation of flower development"/>
    <property type="evidence" value="ECO:0007669"/>
    <property type="project" value="InterPro"/>
</dbReference>
<evidence type="ECO:0000313" key="2">
    <source>
        <dbReference type="EMBL" id="KAG8059157.1"/>
    </source>
</evidence>
<evidence type="ECO:0000256" key="1">
    <source>
        <dbReference type="SAM" id="MobiDB-lite"/>
    </source>
</evidence>
<organism evidence="2 3">
    <name type="scientific">Zizania palustris</name>
    <name type="common">Northern wild rice</name>
    <dbReference type="NCBI Taxonomy" id="103762"/>
    <lineage>
        <taxon>Eukaryota</taxon>
        <taxon>Viridiplantae</taxon>
        <taxon>Streptophyta</taxon>
        <taxon>Embryophyta</taxon>
        <taxon>Tracheophyta</taxon>
        <taxon>Spermatophyta</taxon>
        <taxon>Magnoliopsida</taxon>
        <taxon>Liliopsida</taxon>
        <taxon>Poales</taxon>
        <taxon>Poaceae</taxon>
        <taxon>BOP clade</taxon>
        <taxon>Oryzoideae</taxon>
        <taxon>Oryzeae</taxon>
        <taxon>Zizaniinae</taxon>
        <taxon>Zizania</taxon>
    </lineage>
</organism>
<dbReference type="OrthoDB" id="1907556at2759"/>
<proteinExistence type="predicted"/>
<reference evidence="2" key="2">
    <citation type="submission" date="2021-02" db="EMBL/GenBank/DDBJ databases">
        <authorList>
            <person name="Kimball J.A."/>
            <person name="Haas M.W."/>
            <person name="Macchietto M."/>
            <person name="Kono T."/>
            <person name="Duquette J."/>
            <person name="Shao M."/>
        </authorList>
    </citation>
    <scope>NUCLEOTIDE SEQUENCE</scope>
    <source>
        <tissue evidence="2">Fresh leaf tissue</tissue>
    </source>
</reference>